<organism evidence="1 2">
    <name type="scientific">Komagataeibacter rhaeticus</name>
    <dbReference type="NCBI Taxonomy" id="215221"/>
    <lineage>
        <taxon>Bacteria</taxon>
        <taxon>Pseudomonadati</taxon>
        <taxon>Pseudomonadota</taxon>
        <taxon>Alphaproteobacteria</taxon>
        <taxon>Acetobacterales</taxon>
        <taxon>Acetobacteraceae</taxon>
        <taxon>Komagataeibacter</taxon>
    </lineage>
</organism>
<keyword evidence="2" id="KW-1185">Reference proteome</keyword>
<reference evidence="1 2" key="1">
    <citation type="submission" date="2020-03" db="EMBL/GenBank/DDBJ databases">
        <title>Isolation of cellulose-producing strains, genome characterization and application of the synthesized cellulose films as an economical and sustainable material for piezoelectric sensor construction.</title>
        <authorList>
            <person name="Mangayil R.K."/>
        </authorList>
    </citation>
    <scope>NUCLEOTIDE SEQUENCE [LARGE SCALE GENOMIC DNA]</scope>
    <source>
        <strain evidence="1 2">ENS 9a1a</strain>
    </source>
</reference>
<dbReference type="PANTHER" id="PTHR35008:SF8">
    <property type="entry name" value="ALCOHOL DEHYDROGENASE CYTOCHROME C SUBUNIT"/>
    <property type="match status" value="1"/>
</dbReference>
<dbReference type="Proteomes" id="UP000502533">
    <property type="component" value="Chromosome"/>
</dbReference>
<dbReference type="SUPFAM" id="SSF46626">
    <property type="entry name" value="Cytochrome c"/>
    <property type="match status" value="1"/>
</dbReference>
<dbReference type="Gene3D" id="1.10.760.10">
    <property type="entry name" value="Cytochrome c-like domain"/>
    <property type="match status" value="1"/>
</dbReference>
<name>A0A181C9R6_9PROT</name>
<dbReference type="Pfam" id="PF00034">
    <property type="entry name" value="Cytochrom_C"/>
    <property type="match status" value="1"/>
</dbReference>
<evidence type="ECO:0000313" key="2">
    <source>
        <dbReference type="Proteomes" id="UP000502533"/>
    </source>
</evidence>
<evidence type="ECO:0000313" key="1">
    <source>
        <dbReference type="EMBL" id="QIP35154.1"/>
    </source>
</evidence>
<dbReference type="InterPro" id="IPR009056">
    <property type="entry name" value="Cyt_c-like_dom"/>
</dbReference>
<gene>
    <name evidence="1" type="ORF">GWK63_06395</name>
</gene>
<dbReference type="InterPro" id="IPR036909">
    <property type="entry name" value="Cyt_c-like_dom_sf"/>
</dbReference>
<sequence>MKKRLLLAALFGLPIYAGPAMAADGAALFQSNCSVCHQASGQGLPGQFPPLAGRIDKIAATPDGKKYVIAVALNGLMGSITAQGNDYAGFMPSFKTLPDDQIAAILNHVAGLPAGPDATVFTPAAIAAERAEALTPTTVAEKRKALDAQHPLP</sequence>
<accession>A0A181C9R6</accession>
<dbReference type="GO" id="GO:0009055">
    <property type="term" value="F:electron transfer activity"/>
    <property type="evidence" value="ECO:0007669"/>
    <property type="project" value="InterPro"/>
</dbReference>
<dbReference type="EMBL" id="CP050139">
    <property type="protein sequence ID" value="QIP35154.1"/>
    <property type="molecule type" value="Genomic_DNA"/>
</dbReference>
<dbReference type="GO" id="GO:0020037">
    <property type="term" value="F:heme binding"/>
    <property type="evidence" value="ECO:0007669"/>
    <property type="project" value="InterPro"/>
</dbReference>
<proteinExistence type="predicted"/>
<protein>
    <submittedName>
        <fullName evidence="1">Cytochrome c</fullName>
    </submittedName>
</protein>
<dbReference type="PANTHER" id="PTHR35008">
    <property type="entry name" value="BLL4482 PROTEIN-RELATED"/>
    <property type="match status" value="1"/>
</dbReference>
<dbReference type="AlphaFoldDB" id="A0A181C9R6"/>
<dbReference type="GeneID" id="85021777"/>
<dbReference type="PROSITE" id="PS51007">
    <property type="entry name" value="CYTC"/>
    <property type="match status" value="1"/>
</dbReference>
<dbReference type="KEGG" id="kre:GWK63_06395"/>
<dbReference type="RefSeq" id="WP_039998747.1">
    <property type="nucleotide sequence ID" value="NZ_CALMTF010000014.1"/>
</dbReference>
<dbReference type="InterPro" id="IPR051459">
    <property type="entry name" value="Cytochrome_c-type_DH"/>
</dbReference>